<gene>
    <name evidence="1" type="ORF">CHRIB12_LOCUS10380</name>
</gene>
<proteinExistence type="predicted"/>
<dbReference type="OrthoDB" id="2376870at2759"/>
<sequence length="348" mass="40782">MEKQHVLELFKLKGKNPQIECNFRMSDNEFPKTLDPERIRYLKSLNPELESSLGPKCDLNLPYICDNCLHRVLHGKFSSWTSGNELIDSFIQETQLFSPYERYPEWVPHNSLSQIKKIGEGGFGTVFSAMWSWGIKSSLEEEDKYDKTRKNVYHYRTGPCTVALKKLKGEMEFTQTFLLEVQAQFDFCHLYGITQDPSTLEYMFIMRFAPQVYNDIIKVCWDPDPSKRPSASEILISIERLCKFRRSRDDFGYPNSEYLIEISGDFFKDYQSGFFDPDYDLIKYSDSEIHQQLKIAHKACRIYIKMKWKPNKPIHSEAVYTSRSFSYKSLQDEIDILLVKSNRSSIVG</sequence>
<protein>
    <recommendedName>
        <fullName evidence="3">Protein kinase domain-containing protein</fullName>
    </recommendedName>
</protein>
<dbReference type="AlphaFoldDB" id="A0A915Z747"/>
<organism evidence="1 2">
    <name type="scientific">Rhizophagus irregularis</name>
    <dbReference type="NCBI Taxonomy" id="588596"/>
    <lineage>
        <taxon>Eukaryota</taxon>
        <taxon>Fungi</taxon>
        <taxon>Fungi incertae sedis</taxon>
        <taxon>Mucoromycota</taxon>
        <taxon>Glomeromycotina</taxon>
        <taxon>Glomeromycetes</taxon>
        <taxon>Glomerales</taxon>
        <taxon>Glomeraceae</taxon>
        <taxon>Rhizophagus</taxon>
    </lineage>
</organism>
<accession>A0A915Z747</accession>
<dbReference type="EMBL" id="CAGKOT010000021">
    <property type="protein sequence ID" value="CAB5365368.1"/>
    <property type="molecule type" value="Genomic_DNA"/>
</dbReference>
<reference evidence="1" key="1">
    <citation type="submission" date="2020-05" db="EMBL/GenBank/DDBJ databases">
        <authorList>
            <person name="Rincon C."/>
            <person name="Sanders R I."/>
            <person name="Robbins C."/>
            <person name="Chaturvedi A."/>
        </authorList>
    </citation>
    <scope>NUCLEOTIDE SEQUENCE</scope>
    <source>
        <strain evidence="1">CHB12</strain>
    </source>
</reference>
<dbReference type="VEuPathDB" id="FungiDB:RhiirFUN_022532"/>
<evidence type="ECO:0000313" key="1">
    <source>
        <dbReference type="EMBL" id="CAB5365368.1"/>
    </source>
</evidence>
<evidence type="ECO:0008006" key="3">
    <source>
        <dbReference type="Google" id="ProtNLM"/>
    </source>
</evidence>
<name>A0A915Z747_9GLOM</name>
<dbReference type="Proteomes" id="UP000684084">
    <property type="component" value="Unassembled WGS sequence"/>
</dbReference>
<evidence type="ECO:0000313" key="2">
    <source>
        <dbReference type="Proteomes" id="UP000684084"/>
    </source>
</evidence>
<comment type="caution">
    <text evidence="1">The sequence shown here is derived from an EMBL/GenBank/DDBJ whole genome shotgun (WGS) entry which is preliminary data.</text>
</comment>